<sequence length="59" mass="6372">MGDAVHVFSEIGMRKTSVGCKRVDDETQPTSFMDRTNPVGCRGGIAWKRSSDRIGDAAA</sequence>
<evidence type="ECO:0000313" key="1">
    <source>
        <dbReference type="EMBL" id="AXK42883.1"/>
    </source>
</evidence>
<gene>
    <name evidence="1" type="ORF">DVR09_11575</name>
</gene>
<evidence type="ECO:0000313" key="2">
    <source>
        <dbReference type="Proteomes" id="UP000254508"/>
    </source>
</evidence>
<dbReference type="EMBL" id="CP031357">
    <property type="protein sequence ID" value="AXK42883.1"/>
    <property type="molecule type" value="Genomic_DNA"/>
</dbReference>
<proteinExistence type="predicted"/>
<accession>A0A345YG31</accession>
<keyword evidence="2" id="KW-1185">Reference proteome</keyword>
<dbReference type="KEGG" id="err:DVR09_11575"/>
<dbReference type="AlphaFoldDB" id="A0A345YG31"/>
<protein>
    <submittedName>
        <fullName evidence="1">Uncharacterized protein</fullName>
    </submittedName>
</protein>
<organism evidence="1 2">
    <name type="scientific">Erythrobacter aureus</name>
    <dbReference type="NCBI Taxonomy" id="2182384"/>
    <lineage>
        <taxon>Bacteria</taxon>
        <taxon>Pseudomonadati</taxon>
        <taxon>Pseudomonadota</taxon>
        <taxon>Alphaproteobacteria</taxon>
        <taxon>Sphingomonadales</taxon>
        <taxon>Erythrobacteraceae</taxon>
        <taxon>Erythrobacter/Porphyrobacter group</taxon>
        <taxon>Erythrobacter</taxon>
    </lineage>
</organism>
<reference evidence="2" key="1">
    <citation type="submission" date="2018-07" db="EMBL/GenBank/DDBJ databases">
        <title>Genome sequence of Erythrobacter strain YH-07, an antagonistic bacterium isolated from Yellow Sea.</title>
        <authorList>
            <person name="Tang T."/>
            <person name="Liu Q."/>
            <person name="Sun X."/>
        </authorList>
    </citation>
    <scope>NUCLEOTIDE SEQUENCE [LARGE SCALE GENOMIC DNA]</scope>
    <source>
        <strain evidence="2">YH-07</strain>
    </source>
</reference>
<dbReference type="Proteomes" id="UP000254508">
    <property type="component" value="Chromosome"/>
</dbReference>
<name>A0A345YG31_9SPHN</name>